<evidence type="ECO:0000256" key="3">
    <source>
        <dbReference type="ARBA" id="ARBA00022679"/>
    </source>
</evidence>
<dbReference type="InterPro" id="IPR003769">
    <property type="entry name" value="ClpS_core"/>
</dbReference>
<evidence type="ECO:0000256" key="9">
    <source>
        <dbReference type="PROSITE-ProRule" id="PRU00508"/>
    </source>
</evidence>
<dbReference type="InterPro" id="IPR003126">
    <property type="entry name" value="Znf_UBR"/>
</dbReference>
<reference evidence="13" key="1">
    <citation type="submission" date="2020-11" db="EMBL/GenBank/DDBJ databases">
        <authorList>
            <consortium name="DOE Joint Genome Institute"/>
            <person name="Ahrendt S."/>
            <person name="Riley R."/>
            <person name="Andreopoulos W."/>
            <person name="Labutti K."/>
            <person name="Pangilinan J."/>
            <person name="Ruiz-Duenas F.J."/>
            <person name="Barrasa J.M."/>
            <person name="Sanchez-Garcia M."/>
            <person name="Camarero S."/>
            <person name="Miyauchi S."/>
            <person name="Serrano A."/>
            <person name="Linde D."/>
            <person name="Babiker R."/>
            <person name="Drula E."/>
            <person name="Ayuso-Fernandez I."/>
            <person name="Pacheco R."/>
            <person name="Padilla G."/>
            <person name="Ferreira P."/>
            <person name="Barriuso J."/>
            <person name="Kellner H."/>
            <person name="Castanera R."/>
            <person name="Alfaro M."/>
            <person name="Ramirez L."/>
            <person name="Pisabarro A.G."/>
            <person name="Kuo A."/>
            <person name="Tritt A."/>
            <person name="Lipzen A."/>
            <person name="He G."/>
            <person name="Yan M."/>
            <person name="Ng V."/>
            <person name="Cullen D."/>
            <person name="Martin F."/>
            <person name="Rosso M.-N."/>
            <person name="Henrissat B."/>
            <person name="Hibbett D."/>
            <person name="Martinez A.T."/>
            <person name="Grigoriev I.V."/>
        </authorList>
    </citation>
    <scope>NUCLEOTIDE SEQUENCE</scope>
    <source>
        <strain evidence="13">MF-IS2</strain>
    </source>
</reference>
<keyword evidence="4 10" id="KW-0479">Metal-binding</keyword>
<comment type="catalytic activity">
    <reaction evidence="1 10">
        <text>S-ubiquitinyl-[E2 ubiquitin-conjugating enzyme]-L-cysteine + [acceptor protein]-L-lysine = [E2 ubiquitin-conjugating enzyme]-L-cysteine + N(6)-ubiquitinyl-[acceptor protein]-L-lysine.</text>
        <dbReference type="EC" id="2.3.2.27"/>
    </reaction>
</comment>
<evidence type="ECO:0000256" key="7">
    <source>
        <dbReference type="ARBA" id="ARBA00022833"/>
    </source>
</evidence>
<gene>
    <name evidence="13" type="ORF">P691DRAFT_759162</name>
</gene>
<dbReference type="SUPFAM" id="SSF54736">
    <property type="entry name" value="ClpS-like"/>
    <property type="match status" value="1"/>
</dbReference>
<dbReference type="GO" id="GO:0071596">
    <property type="term" value="P:ubiquitin-dependent protein catabolic process via the N-end rule pathway"/>
    <property type="evidence" value="ECO:0007669"/>
    <property type="project" value="UniProtKB-UniRule"/>
</dbReference>
<organism evidence="13 14">
    <name type="scientific">Macrolepiota fuliginosa MF-IS2</name>
    <dbReference type="NCBI Taxonomy" id="1400762"/>
    <lineage>
        <taxon>Eukaryota</taxon>
        <taxon>Fungi</taxon>
        <taxon>Dikarya</taxon>
        <taxon>Basidiomycota</taxon>
        <taxon>Agaricomycotina</taxon>
        <taxon>Agaricomycetes</taxon>
        <taxon>Agaricomycetidae</taxon>
        <taxon>Agaricales</taxon>
        <taxon>Agaricineae</taxon>
        <taxon>Agaricaceae</taxon>
        <taxon>Macrolepiota</taxon>
    </lineage>
</organism>
<dbReference type="Gene3D" id="2.10.110.30">
    <property type="match status" value="1"/>
</dbReference>
<evidence type="ECO:0000256" key="1">
    <source>
        <dbReference type="ARBA" id="ARBA00000900"/>
    </source>
</evidence>
<dbReference type="GO" id="GO:0000151">
    <property type="term" value="C:ubiquitin ligase complex"/>
    <property type="evidence" value="ECO:0007669"/>
    <property type="project" value="TreeGrafter"/>
</dbReference>
<sequence>MSAFSSIFPNIRRPQPSALPPQPDQLSDLRFALEVMPGSRKYVFTPGARAEILGKLYSSFLGNYPHLFLAGEASKVPQHMLLSEHQASPSSGVTVGTGKEKEDPVIPGRSCTHIFKKGECCFRCKDCSLDDSCVLCTRCFHATDHSDHNVSFFIAQQPGGTCDCGDDEAWRIPLACPHHPPSPCPEEIADVFKAGPRVASRPMPRDIPPVEHYPFRTQIPEDLRTMMHRTIGFVLDYILDTMDYSPDEPGPPLLENDLRLQPTADPMTKDQYCVVVWNDDKHCHDELIKMLCDLTNRTREESLEVIRRLDHTGREIVDMNTNVSKLYEMAMSIAQVDLGVTIRRAYDTFCEQVVSVLIEWLSDLTKCRVGSDALVIKEIIAAELLSPRRKEMGYPINTRSPLYINDPSPARIDALFLYHTRLWKQPRLCMKEVYASVTALSKNHKLAIAGHFANVYHRVIDAYLLVDREAETSIKYFALQLFTTPSVAGHTVKNHNLISRLLNIISSFFTNQISEKHIQYQTSYTGPLDVESYPFKSKRFMPVFSDLRYLCHTEPVQEMIARNRDFIVQFAKTCQLFMCVNPNKRAVTSHIEYETDAWISVFNVTLSLSRVIKVFGEAFIKANPSQLVSAIQHVIHAILMVVTLADDRLDKAKFTPIVFHRVEFGGRSYQVVKFDVLEGWVSFHHSLHWLLAELLKHTQLLSKEALGVVGYQDLRSVFLEHASEQAILTIVDFPLRALAMIAQIRTGLWVRNGFAIRGQLLHYRDYMLRELCYDQDLYILQTSLVLLDPNTIFVSILDRFGLLDYFSGITTHATFELQQLSSMVEELLYVLIVILSEDASPQKMSVENAVRREIVHALAMGPCTFSDLVKRVAERLVDDVCFERMLAEVANFKPPETATDSGLYELKDEVYDEVNPFFYHYTRNKREDVENVLKTRLRRKLGVQDPVIVPKRFGVREGEGVFGELTGSFEKEVLVQIMFYSLENVLKATEMSGATPPSAEAILDQALHLVMLGIVEREGGFAELAASNSFNGGDDDDTAETGRTLLDVICALEHHDKYKLYHSRVAWILDEMEKYIPGEVHERRVVPDRTSTPQVSAEETKKRAARARQEAIMQQMKAQQASFAINFDDIGEDEDEIMEEANENEQASFGTCIVCQEDLNSSRGFGALSLIQPSRLLRKQPDIPSSYLNEVLQMRGSLDRALPSSPIKFPPTQKEIAETSKQNLAPNFEGFPSSYTKFGLHGSVCTHMMHLECFQVYSISIRQRHRAQATRNPPENIPRKEYICPLCKSLGNVILPVTNPSRTILNTVPFADWIRAAGISILKSKPDPLMDALQFKNGTGEFVFWGVQDPGYALALRNPERWGDVDTAKMLDTLMSVCKSFSQQTRHLRDRPEPEAGDRGAGIYLPEELIGYTVAGIEVAQRGMNIDNGGLVADNLTDAQMRMIRGMLVCLSRLAAMQFKGRPDEGRDAIRQAIIKRLLPEWSRITLTSFSYPLLLRDPFTILVETAAVAPEMIKHILILTYYACLARTVIGLIYILTKTRSFNTPSIANRTHEDIFGDVRMFFMSVVRHSPIFEHTAMLAFETFGEARIKKLLYQFTLPFLRRAAILCRSILPSSFPTPTLHGTSQADEYVRLLDMLGIPPLADLPHQDTLQNALSGWCAHYGHSQAASQLNCGVVLEYPTVYRMARLPLVLDSLFGQQDKALTCQRCNTVPMDAAICLVCGATCCFQSYCCTDIDYNERGECNMHTRECSGMIGVYFLVKRCSLLFLNAGNGTFALAPYMDANGEVDTSMRRGRRQFLHSTRWEDVRKTWLNHGIPTIVARKLEATIDPGGWETF</sequence>
<dbReference type="PANTHER" id="PTHR21497">
    <property type="entry name" value="UBIQUITIN LIGASE E3 ALPHA-RELATED"/>
    <property type="match status" value="1"/>
</dbReference>
<keyword evidence="14" id="KW-1185">Reference proteome</keyword>
<name>A0A9P6C5F4_9AGAR</name>
<dbReference type="FunFam" id="2.10.110.30:FF:000002">
    <property type="entry name" value="Putative e3 ubiquitin-protein ligase ubr3"/>
    <property type="match status" value="1"/>
</dbReference>
<evidence type="ECO:0000259" key="12">
    <source>
        <dbReference type="PROSITE" id="PS51157"/>
    </source>
</evidence>
<dbReference type="Gene3D" id="1.10.10.2670">
    <property type="entry name" value="E3 ubiquitin-protein ligase"/>
    <property type="match status" value="1"/>
</dbReference>
<dbReference type="Pfam" id="PF18995">
    <property type="entry name" value="PRT6_C"/>
    <property type="match status" value="1"/>
</dbReference>
<dbReference type="Proteomes" id="UP000807342">
    <property type="component" value="Unassembled WGS sequence"/>
</dbReference>
<dbReference type="EC" id="2.3.2.27" evidence="10"/>
<evidence type="ECO:0000256" key="6">
    <source>
        <dbReference type="ARBA" id="ARBA00022786"/>
    </source>
</evidence>
<evidence type="ECO:0000313" key="14">
    <source>
        <dbReference type="Proteomes" id="UP000807342"/>
    </source>
</evidence>
<dbReference type="OrthoDB" id="26387at2759"/>
<dbReference type="EMBL" id="MU151134">
    <property type="protein sequence ID" value="KAF9449319.1"/>
    <property type="molecule type" value="Genomic_DNA"/>
</dbReference>
<dbReference type="Pfam" id="PF02207">
    <property type="entry name" value="zf-UBR"/>
    <property type="match status" value="1"/>
</dbReference>
<dbReference type="InterPro" id="IPR039164">
    <property type="entry name" value="UBR1-like"/>
</dbReference>
<comment type="function">
    <text evidence="10">Ubiquitin ligase protein which is a component of the N-end rule pathway. Recognizes and binds to proteins bearing specific N-terminal residues that are destabilizing according to the N-end rule, leading to their ubiquitination and subsequent degradation.</text>
</comment>
<comment type="pathway">
    <text evidence="2 10">Protein modification; protein ubiquitination.</text>
</comment>
<keyword evidence="7 10" id="KW-0862">Zinc</keyword>
<evidence type="ECO:0000256" key="4">
    <source>
        <dbReference type="ARBA" id="ARBA00022723"/>
    </source>
</evidence>
<dbReference type="GO" id="GO:0016567">
    <property type="term" value="P:protein ubiquitination"/>
    <property type="evidence" value="ECO:0007669"/>
    <property type="project" value="UniProtKB-UniRule"/>
</dbReference>
<evidence type="ECO:0000256" key="2">
    <source>
        <dbReference type="ARBA" id="ARBA00004906"/>
    </source>
</evidence>
<keyword evidence="6 10" id="KW-0833">Ubl conjugation pathway</keyword>
<feature type="region of interest" description="Disordered" evidence="11">
    <location>
        <begin position="1"/>
        <end position="23"/>
    </location>
</feature>
<keyword evidence="3 10" id="KW-0808">Transferase</keyword>
<dbReference type="PANTHER" id="PTHR21497:SF24">
    <property type="entry name" value="E3 UBIQUITIN-PROTEIN LIGASE UBR1"/>
    <property type="match status" value="1"/>
</dbReference>
<evidence type="ECO:0000256" key="5">
    <source>
        <dbReference type="ARBA" id="ARBA00022771"/>
    </source>
</evidence>
<dbReference type="SUPFAM" id="SSF46785">
    <property type="entry name" value="Winged helix' DNA-binding domain"/>
    <property type="match status" value="1"/>
</dbReference>
<protein>
    <recommendedName>
        <fullName evidence="10">E3 ubiquitin-protein ligase</fullName>
        <ecNumber evidence="10">2.3.2.27</ecNumber>
    </recommendedName>
</protein>
<dbReference type="CDD" id="cd19673">
    <property type="entry name" value="UBR-box_UBR3"/>
    <property type="match status" value="1"/>
</dbReference>
<dbReference type="Gene3D" id="3.30.1390.10">
    <property type="match status" value="1"/>
</dbReference>
<dbReference type="InterPro" id="IPR044046">
    <property type="entry name" value="E3_ligase_UBR-like_C"/>
</dbReference>
<dbReference type="PROSITE" id="PS51157">
    <property type="entry name" value="ZF_UBR"/>
    <property type="match status" value="1"/>
</dbReference>
<dbReference type="Pfam" id="PF22960">
    <property type="entry name" value="WHD_UBR1"/>
    <property type="match status" value="1"/>
</dbReference>
<accession>A0A9P6C5F4</accession>
<evidence type="ECO:0000256" key="11">
    <source>
        <dbReference type="SAM" id="MobiDB-lite"/>
    </source>
</evidence>
<dbReference type="InterPro" id="IPR036390">
    <property type="entry name" value="WH_DNA-bd_sf"/>
</dbReference>
<dbReference type="InterPro" id="IPR014719">
    <property type="entry name" value="Ribosomal_bL12_C/ClpS-like"/>
</dbReference>
<dbReference type="GO" id="GO:0008270">
    <property type="term" value="F:zinc ion binding"/>
    <property type="evidence" value="ECO:0007669"/>
    <property type="project" value="UniProtKB-UniRule"/>
</dbReference>
<comment type="caution">
    <text evidence="13">The sequence shown here is derived from an EMBL/GenBank/DDBJ whole genome shotgun (WGS) entry which is preliminary data.</text>
</comment>
<feature type="zinc finger region" description="UBR-type" evidence="9">
    <location>
        <begin position="109"/>
        <end position="181"/>
    </location>
</feature>
<comment type="similarity">
    <text evidence="8 10">Belongs to the E3 ubiquitin-protein ligase UBR1-like family.</text>
</comment>
<evidence type="ECO:0000256" key="10">
    <source>
        <dbReference type="RuleBase" id="RU366018"/>
    </source>
</evidence>
<dbReference type="SMART" id="SM00396">
    <property type="entry name" value="ZnF_UBR1"/>
    <property type="match status" value="1"/>
</dbReference>
<evidence type="ECO:0000256" key="8">
    <source>
        <dbReference type="ARBA" id="ARBA00046341"/>
    </source>
</evidence>
<dbReference type="InterPro" id="IPR055194">
    <property type="entry name" value="UBR1-like_WH"/>
</dbReference>
<evidence type="ECO:0000313" key="13">
    <source>
        <dbReference type="EMBL" id="KAF9449319.1"/>
    </source>
</evidence>
<dbReference type="CDD" id="cd16482">
    <property type="entry name" value="RING-H2_UBR1-like"/>
    <property type="match status" value="1"/>
</dbReference>
<feature type="domain" description="UBR-type" evidence="12">
    <location>
        <begin position="109"/>
        <end position="181"/>
    </location>
</feature>
<proteinExistence type="inferred from homology"/>
<dbReference type="InterPro" id="IPR042065">
    <property type="entry name" value="E3_ELL-like"/>
</dbReference>
<dbReference type="Pfam" id="PF02617">
    <property type="entry name" value="ClpS"/>
    <property type="match status" value="1"/>
</dbReference>
<keyword evidence="5 10" id="KW-0863">Zinc-finger</keyword>
<dbReference type="GO" id="GO:0061630">
    <property type="term" value="F:ubiquitin protein ligase activity"/>
    <property type="evidence" value="ECO:0007669"/>
    <property type="project" value="UniProtKB-UniRule"/>
</dbReference>
<dbReference type="GO" id="GO:0005737">
    <property type="term" value="C:cytoplasm"/>
    <property type="evidence" value="ECO:0007669"/>
    <property type="project" value="TreeGrafter"/>
</dbReference>